<reference evidence="9" key="2">
    <citation type="submission" date="2021-04" db="EMBL/GenBank/DDBJ databases">
        <authorList>
            <person name="Gilroy R."/>
        </authorList>
    </citation>
    <scope>NUCLEOTIDE SEQUENCE</scope>
    <source>
        <strain evidence="9">ChiBcec8-13705</strain>
    </source>
</reference>
<keyword evidence="6 8" id="KW-0472">Membrane</keyword>
<proteinExistence type="inferred from homology"/>
<comment type="caution">
    <text evidence="9">The sequence shown here is derived from an EMBL/GenBank/DDBJ whole genome shotgun (WGS) entry which is preliminary data.</text>
</comment>
<evidence type="ECO:0000256" key="3">
    <source>
        <dbReference type="ARBA" id="ARBA00022679"/>
    </source>
</evidence>
<evidence type="ECO:0000313" key="10">
    <source>
        <dbReference type="Proteomes" id="UP000886803"/>
    </source>
</evidence>
<feature type="transmembrane region" description="Helical" evidence="8">
    <location>
        <begin position="294"/>
        <end position="310"/>
    </location>
</feature>
<accession>A0A9D2S2L9</accession>
<feature type="transmembrane region" description="Helical" evidence="8">
    <location>
        <begin position="131"/>
        <end position="148"/>
    </location>
</feature>
<keyword evidence="5 8" id="KW-1133">Transmembrane helix</keyword>
<organism evidence="9 10">
    <name type="scientific">Candidatus Gemmiger avicola</name>
    <dbReference type="NCBI Taxonomy" id="2838605"/>
    <lineage>
        <taxon>Bacteria</taxon>
        <taxon>Bacillati</taxon>
        <taxon>Bacillota</taxon>
        <taxon>Clostridia</taxon>
        <taxon>Eubacteriales</taxon>
        <taxon>Gemmiger</taxon>
    </lineage>
</organism>
<feature type="transmembrane region" description="Helical" evidence="8">
    <location>
        <begin position="339"/>
        <end position="359"/>
    </location>
</feature>
<evidence type="ECO:0000313" key="9">
    <source>
        <dbReference type="EMBL" id="HJB41642.1"/>
    </source>
</evidence>
<feature type="transmembrane region" description="Helical" evidence="8">
    <location>
        <begin position="265"/>
        <end position="285"/>
    </location>
</feature>
<evidence type="ECO:0000256" key="5">
    <source>
        <dbReference type="ARBA" id="ARBA00022989"/>
    </source>
</evidence>
<dbReference type="InterPro" id="IPR018584">
    <property type="entry name" value="GT87"/>
</dbReference>
<evidence type="ECO:0000256" key="1">
    <source>
        <dbReference type="ARBA" id="ARBA00004651"/>
    </source>
</evidence>
<comment type="similarity">
    <text evidence="7">Belongs to the glycosyltransferase 87 family.</text>
</comment>
<feature type="transmembrane region" description="Helical" evidence="8">
    <location>
        <begin position="94"/>
        <end position="119"/>
    </location>
</feature>
<name>A0A9D2S2L9_9FIRM</name>
<dbReference type="Pfam" id="PF09594">
    <property type="entry name" value="GT87"/>
    <property type="match status" value="1"/>
</dbReference>
<dbReference type="Proteomes" id="UP000886803">
    <property type="component" value="Unassembled WGS sequence"/>
</dbReference>
<feature type="transmembrane region" description="Helical" evidence="8">
    <location>
        <begin position="177"/>
        <end position="197"/>
    </location>
</feature>
<dbReference type="GO" id="GO:0016758">
    <property type="term" value="F:hexosyltransferase activity"/>
    <property type="evidence" value="ECO:0007669"/>
    <property type="project" value="InterPro"/>
</dbReference>
<evidence type="ECO:0000256" key="7">
    <source>
        <dbReference type="ARBA" id="ARBA00024033"/>
    </source>
</evidence>
<protein>
    <submittedName>
        <fullName evidence="9">DUF2029 domain-containing protein</fullName>
    </submittedName>
</protein>
<evidence type="ECO:0000256" key="4">
    <source>
        <dbReference type="ARBA" id="ARBA00022692"/>
    </source>
</evidence>
<dbReference type="EMBL" id="DWYG01000059">
    <property type="protein sequence ID" value="HJB41642.1"/>
    <property type="molecule type" value="Genomic_DNA"/>
</dbReference>
<keyword evidence="2" id="KW-1003">Cell membrane</keyword>
<reference evidence="9" key="1">
    <citation type="journal article" date="2021" name="PeerJ">
        <title>Extensive microbial diversity within the chicken gut microbiome revealed by metagenomics and culture.</title>
        <authorList>
            <person name="Gilroy R."/>
            <person name="Ravi A."/>
            <person name="Getino M."/>
            <person name="Pursley I."/>
            <person name="Horton D.L."/>
            <person name="Alikhan N.F."/>
            <person name="Baker D."/>
            <person name="Gharbi K."/>
            <person name="Hall N."/>
            <person name="Watson M."/>
            <person name="Adriaenssens E.M."/>
            <person name="Foster-Nyarko E."/>
            <person name="Jarju S."/>
            <person name="Secka A."/>
            <person name="Antonio M."/>
            <person name="Oren A."/>
            <person name="Chaudhuri R.R."/>
            <person name="La Ragione R."/>
            <person name="Hildebrand F."/>
            <person name="Pallen M.J."/>
        </authorList>
    </citation>
    <scope>NUCLEOTIDE SEQUENCE</scope>
    <source>
        <strain evidence="9">ChiBcec8-13705</strain>
    </source>
</reference>
<keyword evidence="3" id="KW-0808">Transferase</keyword>
<keyword evidence="4 8" id="KW-0812">Transmembrane</keyword>
<comment type="subcellular location">
    <subcellularLocation>
        <location evidence="1">Cell membrane</location>
        <topology evidence="1">Multi-pass membrane protein</topology>
    </subcellularLocation>
</comment>
<evidence type="ECO:0000256" key="8">
    <source>
        <dbReference type="SAM" id="Phobius"/>
    </source>
</evidence>
<dbReference type="GO" id="GO:0005886">
    <property type="term" value="C:plasma membrane"/>
    <property type="evidence" value="ECO:0007669"/>
    <property type="project" value="UniProtKB-SubCell"/>
</dbReference>
<dbReference type="AlphaFoldDB" id="A0A9D2S2L9"/>
<evidence type="ECO:0000256" key="2">
    <source>
        <dbReference type="ARBA" id="ARBA00022475"/>
    </source>
</evidence>
<sequence>MKALHSRRARFCLVLAFLAVMLGNLGRYLVLDGLYLWDTRLRWQECAYVLHGLDPFAVMRGETPALPAVGAVDAATGGTVPWAYVLGNLMNPGFLPFAAVRVWILALDLLFALAAAWGLRGYLLRSGHCDDPAVAALAGALVLAPSMWANAVLFGNQSGIVCCCLVLVLCCLDRHPVLAGVLLAFAMCKPQIAFVFFLPLFCRRRWQPIAVAGALVLGAWGAASLATGTAPLTMLWDMLNQGLGYTSSYFGLFNFLLGFGAPTWLVLGLDIVAGMAVFAAGAALLRRRGLWQDWLAWFALAAVVSVLWFYKQNHDYIILLLPAVAIFCRRALRPVDLAAMTICLINVISYGLPWLFVLLGGRRGAAMPWGRLVEAIALVAALHRVMAALCEEDGLPAKPVPQGRRLMER</sequence>
<gene>
    <name evidence="9" type="ORF">H9945_04010</name>
</gene>
<evidence type="ECO:0000256" key="6">
    <source>
        <dbReference type="ARBA" id="ARBA00023136"/>
    </source>
</evidence>
<feature type="transmembrane region" description="Helical" evidence="8">
    <location>
        <begin position="209"/>
        <end position="230"/>
    </location>
</feature>